<accession>A0AAN6IRM2</accession>
<comment type="caution">
    <text evidence="2">The sequence shown here is derived from an EMBL/GenBank/DDBJ whole genome shotgun (WGS) entry which is preliminary data.</text>
</comment>
<proteinExistence type="predicted"/>
<organism evidence="2 3">
    <name type="scientific">Exophiala dermatitidis</name>
    <name type="common">Black yeast-like fungus</name>
    <name type="synonym">Wangiella dermatitidis</name>
    <dbReference type="NCBI Taxonomy" id="5970"/>
    <lineage>
        <taxon>Eukaryota</taxon>
        <taxon>Fungi</taxon>
        <taxon>Dikarya</taxon>
        <taxon>Ascomycota</taxon>
        <taxon>Pezizomycotina</taxon>
        <taxon>Eurotiomycetes</taxon>
        <taxon>Chaetothyriomycetidae</taxon>
        <taxon>Chaetothyriales</taxon>
        <taxon>Herpotrichiellaceae</taxon>
        <taxon>Exophiala</taxon>
    </lineage>
</organism>
<dbReference type="EMBL" id="JAJGCB010000016">
    <property type="protein sequence ID" value="KAJ8988799.1"/>
    <property type="molecule type" value="Genomic_DNA"/>
</dbReference>
<dbReference type="AlphaFoldDB" id="A0AAN6IRM2"/>
<feature type="region of interest" description="Disordered" evidence="1">
    <location>
        <begin position="80"/>
        <end position="137"/>
    </location>
</feature>
<feature type="compositionally biased region" description="Basic and acidic residues" evidence="1">
    <location>
        <begin position="252"/>
        <end position="263"/>
    </location>
</feature>
<evidence type="ECO:0000313" key="3">
    <source>
        <dbReference type="Proteomes" id="UP001161757"/>
    </source>
</evidence>
<feature type="region of interest" description="Disordered" evidence="1">
    <location>
        <begin position="24"/>
        <end position="67"/>
    </location>
</feature>
<gene>
    <name evidence="2" type="ORF">HRR80_007005</name>
</gene>
<protein>
    <submittedName>
        <fullName evidence="2">Uncharacterized protein</fullName>
    </submittedName>
</protein>
<evidence type="ECO:0000313" key="2">
    <source>
        <dbReference type="EMBL" id="KAJ8988799.1"/>
    </source>
</evidence>
<evidence type="ECO:0000256" key="1">
    <source>
        <dbReference type="SAM" id="MobiDB-lite"/>
    </source>
</evidence>
<feature type="compositionally biased region" description="Basic and acidic residues" evidence="1">
    <location>
        <begin position="95"/>
        <end position="106"/>
    </location>
</feature>
<reference evidence="2" key="1">
    <citation type="submission" date="2023-01" db="EMBL/GenBank/DDBJ databases">
        <title>Exophiala dermititidis isolated from Cystic Fibrosis Patient.</title>
        <authorList>
            <person name="Kurbessoian T."/>
            <person name="Crocker A."/>
            <person name="Murante D."/>
            <person name="Hogan D.A."/>
            <person name="Stajich J.E."/>
        </authorList>
    </citation>
    <scope>NUCLEOTIDE SEQUENCE</scope>
    <source>
        <strain evidence="2">Ex8</strain>
    </source>
</reference>
<feature type="region of interest" description="Disordered" evidence="1">
    <location>
        <begin position="243"/>
        <end position="263"/>
    </location>
</feature>
<dbReference type="Proteomes" id="UP001161757">
    <property type="component" value="Unassembled WGS sequence"/>
</dbReference>
<name>A0AAN6IRM2_EXODE</name>
<sequence length="309" mass="34328">MSAPNPFNPTDSAMAEVHSAFQFDSASHKRKRRLAGDVSEDLLFGRDPKRRATHSLPIRVSPPSRTQVSVPPAFSMFTSIYQQPPTPVDTSDDESTGHSRDLHDPSCKAFSTAFQQQPNHNDENRGPQSGNSSLDVEMDLGPIAGAQTKVRRARSNDIIGPYRDSNFLSSTISPSDRERVPTPISCNFDHRVNELPSVPRHHFPPLRTNLSPMIEQESWITRDGLPSPAEDQDPDTAMLLDHNNNGSGGRHATRDGGFEPQPMERHMAHLDGSYSPGRLRTAKLHMGFLQGCEKCLQKVPGHYSHILWT</sequence>